<sequence>MATPIDEVHRLICELESLRRGEETVAALVVLGPVALEPLRRFLLAGKPSQIFQPRLGAVKALARLGARDALIAYLLQEREIADPEESFGEEAVASAAARSLAAWPDEDTRRFLLGLSERRLLNGVIDALAEFKTPEAIPYFDRALEDDFYRPAAENAFLKLGVMAGDSLSQSAVTPKPNPSMETPASLERRRAAVRLLNTLGISAAHWQILRSLLHESDAELVVETSKLGLRHGSDEDRGMMAQRLMELISSASWHLRKDIEENLVALKREVAGQIEEEIVQRLEQSEEVRTHDVRLRVLLRVKRRWERAGPLLPSRE</sequence>
<organism evidence="1">
    <name type="scientific">Desulfobacca acetoxidans</name>
    <dbReference type="NCBI Taxonomy" id="60893"/>
    <lineage>
        <taxon>Bacteria</taxon>
        <taxon>Pseudomonadati</taxon>
        <taxon>Thermodesulfobacteriota</taxon>
        <taxon>Desulfobaccia</taxon>
        <taxon>Desulfobaccales</taxon>
        <taxon>Desulfobaccaceae</taxon>
        <taxon>Desulfobacca</taxon>
    </lineage>
</organism>
<evidence type="ECO:0008006" key="2">
    <source>
        <dbReference type="Google" id="ProtNLM"/>
    </source>
</evidence>
<comment type="caution">
    <text evidence="1">The sequence shown here is derived from an EMBL/GenBank/DDBJ whole genome shotgun (WGS) entry which is preliminary data.</text>
</comment>
<reference evidence="1" key="1">
    <citation type="journal article" date="2020" name="mSystems">
        <title>Genome- and Community-Level Interaction Insights into Carbon Utilization and Element Cycling Functions of Hydrothermarchaeota in Hydrothermal Sediment.</title>
        <authorList>
            <person name="Zhou Z."/>
            <person name="Liu Y."/>
            <person name="Xu W."/>
            <person name="Pan J."/>
            <person name="Luo Z.H."/>
            <person name="Li M."/>
        </authorList>
    </citation>
    <scope>NUCLEOTIDE SEQUENCE [LARGE SCALE GENOMIC DNA]</scope>
    <source>
        <strain evidence="1">SpSt-897</strain>
    </source>
</reference>
<proteinExistence type="predicted"/>
<dbReference type="EMBL" id="DTMF01000059">
    <property type="protein sequence ID" value="HGF33217.1"/>
    <property type="molecule type" value="Genomic_DNA"/>
</dbReference>
<name>A0A7C3UWL0_9BACT</name>
<gene>
    <name evidence="1" type="ORF">ENW96_02365</name>
</gene>
<dbReference type="Gene3D" id="1.25.10.10">
    <property type="entry name" value="Leucine-rich Repeat Variant"/>
    <property type="match status" value="1"/>
</dbReference>
<accession>A0A7C3UWL0</accession>
<protein>
    <recommendedName>
        <fullName evidence="2">HEAT repeat domain-containing protein</fullName>
    </recommendedName>
</protein>
<dbReference type="AlphaFoldDB" id="A0A7C3UWL0"/>
<evidence type="ECO:0000313" key="1">
    <source>
        <dbReference type="EMBL" id="HGF33217.1"/>
    </source>
</evidence>
<dbReference type="InterPro" id="IPR011989">
    <property type="entry name" value="ARM-like"/>
</dbReference>